<evidence type="ECO:0008006" key="4">
    <source>
        <dbReference type="Google" id="ProtNLM"/>
    </source>
</evidence>
<keyword evidence="1" id="KW-0472">Membrane</keyword>
<protein>
    <recommendedName>
        <fullName evidence="4">ABC transporter permease</fullName>
    </recommendedName>
</protein>
<gene>
    <name evidence="2" type="ORF">C7379_11322</name>
</gene>
<keyword evidence="3" id="KW-1185">Reference proteome</keyword>
<dbReference type="Proteomes" id="UP000245870">
    <property type="component" value="Unassembled WGS sequence"/>
</dbReference>
<sequence>MSLVWKLLRQHISVPQFVGFAVANLVGMCIVLLGCQIYFDVVPVLTGADSFMKTDYLILSKAVGTGSTISGRSNAFDNSEMEELQRQPFVKRMGRFTTSAYKVDGRMGVAGTEVLNTELFLESIPDAFVDAASKDWHFSAGDREVPIILPRSYIAMYNFGFAQSRRLPKISDGLVGMIDLRIFVRGNGRKEMFKGRVIGFSNRLSAILVPQSFMDWSNARFAPGQQTETTRVVVDAVDAGSEKVTKYIDRKGYEVENGQLEAEKTTYLLRLMMATVMVVGLVISTLSFYILMLSIYLLVQKNTTKLENLLLIGYSPIRVAKPYQWLTILLNVSVLLLAWVVVIVARHYYMGIIGTLFPDADGGSLMSAMLLGLSLFGVVSVFNMVAIRRKIVSIWKRKE</sequence>
<dbReference type="EMBL" id="QENY01000013">
    <property type="protein sequence ID" value="PVX53360.1"/>
    <property type="molecule type" value="Genomic_DNA"/>
</dbReference>
<name>A0A2U0U6S7_9BACT</name>
<evidence type="ECO:0000313" key="2">
    <source>
        <dbReference type="EMBL" id="PVX53360.1"/>
    </source>
</evidence>
<reference evidence="2 3" key="1">
    <citation type="submission" date="2018-05" db="EMBL/GenBank/DDBJ databases">
        <title>Genomic Encyclopedia of Type Strains, Phase IV (KMG-IV): sequencing the most valuable type-strain genomes for metagenomic binning, comparative biology and taxonomic classification.</title>
        <authorList>
            <person name="Goeker M."/>
        </authorList>
    </citation>
    <scope>NUCLEOTIDE SEQUENCE [LARGE SCALE GENOMIC DNA]</scope>
    <source>
        <strain evidence="2 3">DSM 100333</strain>
    </source>
</reference>
<dbReference type="AlphaFoldDB" id="A0A2U0U6S7"/>
<keyword evidence="1" id="KW-0812">Transmembrane</keyword>
<evidence type="ECO:0000256" key="1">
    <source>
        <dbReference type="SAM" id="Phobius"/>
    </source>
</evidence>
<dbReference type="OrthoDB" id="1011751at2"/>
<feature type="transmembrane region" description="Helical" evidence="1">
    <location>
        <begin position="365"/>
        <end position="387"/>
    </location>
</feature>
<comment type="caution">
    <text evidence="2">The sequence shown here is derived from an EMBL/GenBank/DDBJ whole genome shotgun (WGS) entry which is preliminary data.</text>
</comment>
<evidence type="ECO:0000313" key="3">
    <source>
        <dbReference type="Proteomes" id="UP000245870"/>
    </source>
</evidence>
<feature type="transmembrane region" description="Helical" evidence="1">
    <location>
        <begin position="12"/>
        <end position="39"/>
    </location>
</feature>
<keyword evidence="1" id="KW-1133">Transmembrane helix</keyword>
<feature type="transmembrane region" description="Helical" evidence="1">
    <location>
        <begin position="325"/>
        <end position="345"/>
    </location>
</feature>
<feature type="transmembrane region" description="Helical" evidence="1">
    <location>
        <begin position="267"/>
        <end position="299"/>
    </location>
</feature>
<accession>A0A2U0U6S7</accession>
<proteinExistence type="predicted"/>
<organism evidence="2 3">
    <name type="scientific">Hallella colorans</name>
    <dbReference type="NCBI Taxonomy" id="1703337"/>
    <lineage>
        <taxon>Bacteria</taxon>
        <taxon>Pseudomonadati</taxon>
        <taxon>Bacteroidota</taxon>
        <taxon>Bacteroidia</taxon>
        <taxon>Bacteroidales</taxon>
        <taxon>Prevotellaceae</taxon>
        <taxon>Hallella</taxon>
    </lineage>
</organism>
<dbReference type="PROSITE" id="PS51257">
    <property type="entry name" value="PROKAR_LIPOPROTEIN"/>
    <property type="match status" value="1"/>
</dbReference>
<dbReference type="RefSeq" id="WP_116616742.1">
    <property type="nucleotide sequence ID" value="NZ_QENY01000013.1"/>
</dbReference>